<dbReference type="Pfam" id="PF12053">
    <property type="entry name" value="Par3_HAL_N_term"/>
    <property type="match status" value="1"/>
</dbReference>
<feature type="region of interest" description="Disordered" evidence="11">
    <location>
        <begin position="316"/>
        <end position="400"/>
    </location>
</feature>
<dbReference type="InterPro" id="IPR052213">
    <property type="entry name" value="PAR3"/>
</dbReference>
<dbReference type="SUPFAM" id="SSF50156">
    <property type="entry name" value="PDZ domain-like"/>
    <property type="match status" value="3"/>
</dbReference>
<dbReference type="CDD" id="cd23059">
    <property type="entry name" value="PDZ3_Par3-like"/>
    <property type="match status" value="1"/>
</dbReference>
<dbReference type="Proteomes" id="UP000265140">
    <property type="component" value="Chromosome 20"/>
</dbReference>
<feature type="compositionally biased region" description="Basic residues" evidence="11">
    <location>
        <begin position="835"/>
        <end position="844"/>
    </location>
</feature>
<comment type="similarity">
    <text evidence="3">Belongs to the PAR3 family.</text>
</comment>
<feature type="region of interest" description="Disordered" evidence="11">
    <location>
        <begin position="137"/>
        <end position="191"/>
    </location>
</feature>
<reference evidence="13" key="2">
    <citation type="submission" date="2020-02" db="EMBL/GenBank/DDBJ databases">
        <title>Esox lucius (northern pike) genome, fEsoLuc1, primary haplotype.</title>
        <authorList>
            <person name="Myers G."/>
            <person name="Karagic N."/>
            <person name="Meyer A."/>
            <person name="Pippel M."/>
            <person name="Reichard M."/>
            <person name="Winkler S."/>
            <person name="Tracey A."/>
            <person name="Sims Y."/>
            <person name="Howe K."/>
            <person name="Rhie A."/>
            <person name="Formenti G."/>
            <person name="Durbin R."/>
            <person name="Fedrigo O."/>
            <person name="Jarvis E.D."/>
        </authorList>
    </citation>
    <scope>NUCLEOTIDE SEQUENCE [LARGE SCALE GENOMIC DNA]</scope>
</reference>
<reference evidence="14" key="1">
    <citation type="journal article" date="2014" name="PLoS ONE">
        <title>The genome and linkage map of the northern pike (Esox lucius): conserved synteny revealed between the salmonid sister group and the Neoteleostei.</title>
        <authorList>
            <person name="Rondeau E.B."/>
            <person name="Minkley D.R."/>
            <person name="Leong J.S."/>
            <person name="Messmer A.M."/>
            <person name="Jantzen J.R."/>
            <person name="von Schalburg K.R."/>
            <person name="Lemon C."/>
            <person name="Bird N.H."/>
            <person name="Koop B.F."/>
        </authorList>
    </citation>
    <scope>NUCLEOTIDE SEQUENCE</scope>
</reference>
<dbReference type="STRING" id="8010.ENSELUP00000033630"/>
<evidence type="ECO:0000256" key="3">
    <source>
        <dbReference type="ARBA" id="ARBA00005358"/>
    </source>
</evidence>
<dbReference type="Bgee" id="ENSELUG00000000432">
    <property type="expression patterns" value="Expressed in camera-type eye and 14 other cell types or tissues"/>
</dbReference>
<feature type="compositionally biased region" description="Basic and acidic residues" evidence="11">
    <location>
        <begin position="1026"/>
        <end position="1060"/>
    </location>
</feature>
<evidence type="ECO:0000256" key="6">
    <source>
        <dbReference type="ARBA" id="ARBA00022618"/>
    </source>
</evidence>
<evidence type="ECO:0000256" key="9">
    <source>
        <dbReference type="ARBA" id="ARBA00023136"/>
    </source>
</evidence>
<dbReference type="PANTHER" id="PTHR16484:SF4">
    <property type="entry name" value="PARTITIONING DEFECTIVE 3 HOMOLOG B"/>
    <property type="match status" value="1"/>
</dbReference>
<dbReference type="GO" id="GO:0000226">
    <property type="term" value="P:microtubule cytoskeleton organization"/>
    <property type="evidence" value="ECO:0007669"/>
    <property type="project" value="TreeGrafter"/>
</dbReference>
<dbReference type="CDD" id="cd23058">
    <property type="entry name" value="PDZ2_Par3-like"/>
    <property type="match status" value="1"/>
</dbReference>
<feature type="compositionally biased region" description="Basic and acidic residues" evidence="11">
    <location>
        <begin position="175"/>
        <end position="191"/>
    </location>
</feature>
<sequence>MKVTVTFGRTGVVVPCKDGWTVRDLIQQATQRYRKLLEQEGDFLVRTHHVEYCDGGILDPDDTLSDLLEDRDKLMAVYEEQEAQQRGTVSPGGAEGIGRPSPNQDPYESELSVFQPIRGGEIEVNSSTLKSNTPLLVRSSSDSALSPPLETPHHGLPQDPPCRPRAPPMGVEHGQGVEHGHGVEHGLGLDHTAEPTEDVSKLNSTSLSLTKTVEISGEHGPLGIHVVPYVSSLSGRALGLHIRGVEENSRSKREGIFQDDECIVKINETELMDKSFTQSQEVFRQAMRSPVVRLEVVPVFNRERYEKSLIGQLFNHSDSPKALSKTTPKEPPPVKVKPTFKPTDSSAPRLGEDSSNLEGRLLGSTQPVPVSLSPVSKVKSDSPLPKGPSHPTMMGFAGKKGGKKLKIDLKKGPEGLGFTVVTRDSSVHGPGPILVKNILPRGAAVKDGRLQSGDRILEVNGVDMAGRSQEELVAMLRSTRQGDPVVLLVCRQEDMFLPRELKEEEARAVLLSEEGKEQLMFEVPLNDTGSAGLGISLKGNKSRETGEDLGIFIKSIIHGGAAYKDGRLRMNDQLIAVNGESLLGKSNHEAMETLRRSMSMEGNLRGMIQLVVLRALVQSQDAYISPNRSFDASAPASPVQPPVVNSISDRSSASNGGYHRVDEDEADEEVNLSVTRQECLSPAPVPGESSSRPDRLQLAQPQYHQHTKMSKSSKSMDLVADESNVGSLAGPSEPSPALDLGPTLGLKKSSSLESLQTAMLEMRKNDLLPFHRPRPHMVRGRGCNESFRAAIDKSYDGPAEDDDDDLSDQSSGRDTPASGSSRQGVGDAMEESKPKKDKKKKAKEKKKDKQKEKGKGKEKKDKRTEDVEEPDKKSKKIGFGLLRFGKKKDDKERKVEAKATLQRQKSEILSEEELERMKEERERIEAKHTELRGRQVRAPGSPDVEDDDTDPNYARISNFRDRTEHQSQYSRARTPSPQRPPPHGLGPSHASQPSSEDPLDGLYAKVNKQRQAPPPSSADSSVDRVQQLRREYQLARRDGAAPPYHEIDPRRRGPEYDQHRMPVRGPGPDLRLVPRYEEVERQYASLPRRAPIDPSERYPGQLPGWGGHYPGPQPCYPNFPRQADPGYYHPPPTQPRGPLRQDVPPSPTLPPRAPRYDTMTGRTGGGGFRQASPERFTYGGDGAGRQADPRQKNPMTAAV</sequence>
<keyword evidence="4" id="KW-0796">Tight junction</keyword>
<dbReference type="AlphaFoldDB" id="A0A3P8ZXM6"/>
<dbReference type="GO" id="GO:0008104">
    <property type="term" value="P:intracellular protein localization"/>
    <property type="evidence" value="ECO:0007669"/>
    <property type="project" value="TreeGrafter"/>
</dbReference>
<feature type="compositionally biased region" description="Polar residues" evidence="11">
    <location>
        <begin position="966"/>
        <end position="976"/>
    </location>
</feature>
<dbReference type="GO" id="GO:0045197">
    <property type="term" value="P:establishment or maintenance of epithelial cell apical/basal polarity"/>
    <property type="evidence" value="ECO:0007669"/>
    <property type="project" value="TreeGrafter"/>
</dbReference>
<feature type="compositionally biased region" description="Basic and acidic residues" evidence="11">
    <location>
        <begin position="887"/>
        <end position="897"/>
    </location>
</feature>
<feature type="compositionally biased region" description="Pro residues" evidence="11">
    <location>
        <begin position="158"/>
        <end position="167"/>
    </location>
</feature>
<comment type="subcellular location">
    <subcellularLocation>
        <location evidence="2">Cell junction</location>
        <location evidence="2">Tight junction</location>
    </subcellularLocation>
    <subcellularLocation>
        <location evidence="1">Endomembrane system</location>
    </subcellularLocation>
</comment>
<dbReference type="PROSITE" id="PS50106">
    <property type="entry name" value="PDZ"/>
    <property type="match status" value="2"/>
</dbReference>
<dbReference type="GO" id="GO:0051301">
    <property type="term" value="P:cell division"/>
    <property type="evidence" value="ECO:0007669"/>
    <property type="project" value="UniProtKB-KW"/>
</dbReference>
<evidence type="ECO:0000256" key="8">
    <source>
        <dbReference type="ARBA" id="ARBA00022949"/>
    </source>
</evidence>
<feature type="region of interest" description="Disordered" evidence="11">
    <location>
        <begin position="724"/>
        <end position="744"/>
    </location>
</feature>
<organism evidence="13 14">
    <name type="scientific">Esox lucius</name>
    <name type="common">Northern pike</name>
    <dbReference type="NCBI Taxonomy" id="8010"/>
    <lineage>
        <taxon>Eukaryota</taxon>
        <taxon>Metazoa</taxon>
        <taxon>Chordata</taxon>
        <taxon>Craniata</taxon>
        <taxon>Vertebrata</taxon>
        <taxon>Euteleostomi</taxon>
        <taxon>Actinopterygii</taxon>
        <taxon>Neopterygii</taxon>
        <taxon>Teleostei</taxon>
        <taxon>Protacanthopterygii</taxon>
        <taxon>Esociformes</taxon>
        <taxon>Esocidae</taxon>
        <taxon>Esox</taxon>
    </lineage>
</organism>
<dbReference type="GO" id="GO:0035091">
    <property type="term" value="F:phosphatidylinositol binding"/>
    <property type="evidence" value="ECO:0007669"/>
    <property type="project" value="TreeGrafter"/>
</dbReference>
<dbReference type="GO" id="GO:0007155">
    <property type="term" value="P:cell adhesion"/>
    <property type="evidence" value="ECO:0007669"/>
    <property type="project" value="TreeGrafter"/>
</dbReference>
<feature type="region of interest" description="Disordered" evidence="11">
    <location>
        <begin position="628"/>
        <end position="670"/>
    </location>
</feature>
<dbReference type="GO" id="GO:0005938">
    <property type="term" value="C:cell cortex"/>
    <property type="evidence" value="ECO:0007669"/>
    <property type="project" value="TreeGrafter"/>
</dbReference>
<feature type="compositionally biased region" description="Basic and acidic residues" evidence="11">
    <location>
        <begin position="845"/>
        <end position="865"/>
    </location>
</feature>
<reference evidence="13" key="4">
    <citation type="submission" date="2025-09" db="UniProtKB">
        <authorList>
            <consortium name="Ensembl"/>
        </authorList>
    </citation>
    <scope>IDENTIFICATION</scope>
</reference>
<keyword evidence="10" id="KW-0131">Cell cycle</keyword>
<dbReference type="CDD" id="cd06691">
    <property type="entry name" value="PDZ1_Par3-like"/>
    <property type="match status" value="1"/>
</dbReference>
<dbReference type="OMA" id="QFQHIKA"/>
<dbReference type="Ensembl" id="ENSELUT00000000214.3">
    <property type="protein sequence ID" value="ENSELUP00000033630.3"/>
    <property type="gene ID" value="ENSELUG00000000432.3"/>
</dbReference>
<dbReference type="InterPro" id="IPR001478">
    <property type="entry name" value="PDZ"/>
</dbReference>
<keyword evidence="14" id="KW-1185">Reference proteome</keyword>
<feature type="compositionally biased region" description="Acidic residues" evidence="11">
    <location>
        <begin position="798"/>
        <end position="807"/>
    </location>
</feature>
<evidence type="ECO:0000256" key="4">
    <source>
        <dbReference type="ARBA" id="ARBA00022427"/>
    </source>
</evidence>
<evidence type="ECO:0000256" key="10">
    <source>
        <dbReference type="ARBA" id="ARBA00023306"/>
    </source>
</evidence>
<dbReference type="InterPro" id="IPR036034">
    <property type="entry name" value="PDZ_sf"/>
</dbReference>
<reference evidence="13" key="3">
    <citation type="submission" date="2025-08" db="UniProtKB">
        <authorList>
            <consortium name="Ensembl"/>
        </authorList>
    </citation>
    <scope>IDENTIFICATION</scope>
</reference>
<dbReference type="SMART" id="SM00228">
    <property type="entry name" value="PDZ"/>
    <property type="match status" value="3"/>
</dbReference>
<keyword evidence="8" id="KW-0965">Cell junction</keyword>
<feature type="compositionally biased region" description="Basic and acidic residues" evidence="11">
    <location>
        <begin position="915"/>
        <end position="933"/>
    </location>
</feature>
<dbReference type="GO" id="GO:0030010">
    <property type="term" value="P:establishment of cell polarity"/>
    <property type="evidence" value="ECO:0007669"/>
    <property type="project" value="TreeGrafter"/>
</dbReference>
<dbReference type="GO" id="GO:0012505">
    <property type="term" value="C:endomembrane system"/>
    <property type="evidence" value="ECO:0007669"/>
    <property type="project" value="UniProtKB-SubCell"/>
</dbReference>
<accession>A0A3P8ZXM6</accession>
<protein>
    <recommendedName>
        <fullName evidence="12">PDZ domain-containing protein</fullName>
    </recommendedName>
</protein>
<dbReference type="FunFam" id="2.30.42.10:FF:000011">
    <property type="entry name" value="partitioning defective 3 homolog isoform X1"/>
    <property type="match status" value="1"/>
</dbReference>
<feature type="compositionally biased region" description="Pro residues" evidence="11">
    <location>
        <begin position="1144"/>
        <end position="1153"/>
    </location>
</feature>
<dbReference type="GO" id="GO:0051660">
    <property type="term" value="P:establishment of centrosome localization"/>
    <property type="evidence" value="ECO:0007669"/>
    <property type="project" value="TreeGrafter"/>
</dbReference>
<dbReference type="Pfam" id="PF00595">
    <property type="entry name" value="PDZ"/>
    <property type="match status" value="2"/>
</dbReference>
<dbReference type="GeneTree" id="ENSGT00950000183214"/>
<dbReference type="PANTHER" id="PTHR16484">
    <property type="entry name" value="PARTITIONING DEFECTIVE 3 RELATED"/>
    <property type="match status" value="1"/>
</dbReference>
<dbReference type="Gene3D" id="2.30.42.10">
    <property type="match status" value="3"/>
</dbReference>
<feature type="compositionally biased region" description="Basic and acidic residues" evidence="11">
    <location>
        <begin position="1072"/>
        <end position="1081"/>
    </location>
</feature>
<dbReference type="GO" id="GO:0016324">
    <property type="term" value="C:apical plasma membrane"/>
    <property type="evidence" value="ECO:0007669"/>
    <property type="project" value="TreeGrafter"/>
</dbReference>
<keyword evidence="9" id="KW-0472">Membrane</keyword>
<dbReference type="CTD" id="562146"/>
<feature type="region of interest" description="Disordered" evidence="11">
    <location>
        <begin position="81"/>
        <end position="109"/>
    </location>
</feature>
<evidence type="ECO:0000313" key="14">
    <source>
        <dbReference type="Proteomes" id="UP000265140"/>
    </source>
</evidence>
<dbReference type="FunFam" id="3.10.20.90:FF:000017">
    <property type="entry name" value="partitioning defective 3 homolog isoform X2"/>
    <property type="match status" value="1"/>
</dbReference>
<evidence type="ECO:0000256" key="11">
    <source>
        <dbReference type="SAM" id="MobiDB-lite"/>
    </source>
</evidence>
<feature type="compositionally biased region" description="Low complexity" evidence="11">
    <location>
        <begin position="632"/>
        <end position="646"/>
    </location>
</feature>
<proteinExistence type="inferred from homology"/>
<dbReference type="Gene3D" id="3.10.20.90">
    <property type="entry name" value="Phosphatidylinositol 3-kinase Catalytic Subunit, Chain A, domain 1"/>
    <property type="match status" value="1"/>
</dbReference>
<evidence type="ECO:0000313" key="13">
    <source>
        <dbReference type="Ensembl" id="ENSELUP00000033630.3"/>
    </source>
</evidence>
<feature type="domain" description="PDZ" evidence="12">
    <location>
        <begin position="522"/>
        <end position="597"/>
    </location>
</feature>
<keyword evidence="7" id="KW-0677">Repeat</keyword>
<evidence type="ECO:0000259" key="12">
    <source>
        <dbReference type="PROSITE" id="PS50106"/>
    </source>
</evidence>
<keyword evidence="6" id="KW-0132">Cell division</keyword>
<feature type="domain" description="PDZ" evidence="12">
    <location>
        <begin position="406"/>
        <end position="479"/>
    </location>
</feature>
<dbReference type="InParanoid" id="A0A3P8ZXM6"/>
<keyword evidence="5" id="KW-0597">Phosphoprotein</keyword>
<dbReference type="InterPro" id="IPR021922">
    <property type="entry name" value="Par3/HAL_N"/>
</dbReference>
<dbReference type="FunFam" id="2.30.42.10:FF:000078">
    <property type="entry name" value="Partitioning defective 3 homolog B"/>
    <property type="match status" value="1"/>
</dbReference>
<feature type="compositionally biased region" description="Low complexity" evidence="11">
    <location>
        <begin position="367"/>
        <end position="384"/>
    </location>
</feature>
<name>A0A3P8ZXM6_ESOLU</name>
<evidence type="ECO:0000256" key="1">
    <source>
        <dbReference type="ARBA" id="ARBA00004308"/>
    </source>
</evidence>
<evidence type="ECO:0000256" key="5">
    <source>
        <dbReference type="ARBA" id="ARBA00022553"/>
    </source>
</evidence>
<dbReference type="GO" id="GO:0005912">
    <property type="term" value="C:adherens junction"/>
    <property type="evidence" value="ECO:0007669"/>
    <property type="project" value="TreeGrafter"/>
</dbReference>
<evidence type="ECO:0000256" key="2">
    <source>
        <dbReference type="ARBA" id="ARBA00004435"/>
    </source>
</evidence>
<dbReference type="GO" id="GO:0005923">
    <property type="term" value="C:bicellular tight junction"/>
    <property type="evidence" value="ECO:0007669"/>
    <property type="project" value="UniProtKB-SubCell"/>
</dbReference>
<dbReference type="GeneID" id="105029187"/>
<feature type="region of interest" description="Disordered" evidence="11">
    <location>
        <begin position="794"/>
        <end position="1199"/>
    </location>
</feature>
<dbReference type="RefSeq" id="XP_028971800.2">
    <property type="nucleotide sequence ID" value="XM_029115967.2"/>
</dbReference>
<evidence type="ECO:0000256" key="7">
    <source>
        <dbReference type="ARBA" id="ARBA00022737"/>
    </source>
</evidence>